<keyword evidence="2 4" id="KW-0238">DNA-binding</keyword>
<dbReference type="PROSITE" id="PS50977">
    <property type="entry name" value="HTH_TETR_2"/>
    <property type="match status" value="1"/>
</dbReference>
<dbReference type="PANTHER" id="PTHR30055:SF234">
    <property type="entry name" value="HTH-TYPE TRANSCRIPTIONAL REGULATOR BETI"/>
    <property type="match status" value="1"/>
</dbReference>
<sequence length="188" mass="20720">MIRADASARRRPRVDGLRNREKLLAIGREHLWNRGYELSAAAVASDAGLGIGTLYRHFSTRDELIEAVLADFLTQVEAELDVVEEMASAIDAMQEYARRLSGVGGRGLADIVLADPDSTPGLTRRREDIRRRGRALISQAQVQGTVRADFTLDDLHVFLCAVAGLRADARVDDGLVDRFVRDHLEGLA</sequence>
<evidence type="ECO:0000256" key="4">
    <source>
        <dbReference type="PROSITE-ProRule" id="PRU00335"/>
    </source>
</evidence>
<dbReference type="PRINTS" id="PR00455">
    <property type="entry name" value="HTHTETR"/>
</dbReference>
<dbReference type="InterPro" id="IPR050109">
    <property type="entry name" value="HTH-type_TetR-like_transc_reg"/>
</dbReference>
<dbReference type="Pfam" id="PF21597">
    <property type="entry name" value="TetR_C_43"/>
    <property type="match status" value="1"/>
</dbReference>
<reference evidence="6 7" key="1">
    <citation type="submission" date="2018-06" db="EMBL/GenBank/DDBJ databases">
        <title>Genomic Encyclopedia of Type Strains, Phase IV (KMG-IV): sequencing the most valuable type-strain genomes for metagenomic binning, comparative biology and taxonomic classification.</title>
        <authorList>
            <person name="Goeker M."/>
        </authorList>
    </citation>
    <scope>NUCLEOTIDE SEQUENCE [LARGE SCALE GENOMIC DNA]</scope>
    <source>
        <strain evidence="6 7">DSM 45521</strain>
    </source>
</reference>
<dbReference type="EMBL" id="QJSP01000007">
    <property type="protein sequence ID" value="PYE16924.1"/>
    <property type="molecule type" value="Genomic_DNA"/>
</dbReference>
<evidence type="ECO:0000259" key="5">
    <source>
        <dbReference type="PROSITE" id="PS50977"/>
    </source>
</evidence>
<keyword evidence="1" id="KW-0805">Transcription regulation</keyword>
<evidence type="ECO:0000256" key="1">
    <source>
        <dbReference type="ARBA" id="ARBA00023015"/>
    </source>
</evidence>
<dbReference type="InterPro" id="IPR049445">
    <property type="entry name" value="TetR_SbtR-like_C"/>
</dbReference>
<dbReference type="GO" id="GO:0003700">
    <property type="term" value="F:DNA-binding transcription factor activity"/>
    <property type="evidence" value="ECO:0007669"/>
    <property type="project" value="TreeGrafter"/>
</dbReference>
<dbReference type="SUPFAM" id="SSF46689">
    <property type="entry name" value="Homeodomain-like"/>
    <property type="match status" value="1"/>
</dbReference>
<organism evidence="6 7">
    <name type="scientific">Williamsia limnetica</name>
    <dbReference type="NCBI Taxonomy" id="882452"/>
    <lineage>
        <taxon>Bacteria</taxon>
        <taxon>Bacillati</taxon>
        <taxon>Actinomycetota</taxon>
        <taxon>Actinomycetes</taxon>
        <taxon>Mycobacteriales</taxon>
        <taxon>Nocardiaceae</taxon>
        <taxon>Williamsia</taxon>
    </lineage>
</organism>
<comment type="caution">
    <text evidence="6">The sequence shown here is derived from an EMBL/GenBank/DDBJ whole genome shotgun (WGS) entry which is preliminary data.</text>
</comment>
<dbReference type="Gene3D" id="1.10.357.10">
    <property type="entry name" value="Tetracycline Repressor, domain 2"/>
    <property type="match status" value="1"/>
</dbReference>
<dbReference type="PANTHER" id="PTHR30055">
    <property type="entry name" value="HTH-TYPE TRANSCRIPTIONAL REGULATOR RUTR"/>
    <property type="match status" value="1"/>
</dbReference>
<evidence type="ECO:0000256" key="2">
    <source>
        <dbReference type="ARBA" id="ARBA00023125"/>
    </source>
</evidence>
<dbReference type="OrthoDB" id="9795011at2"/>
<dbReference type="Pfam" id="PF00440">
    <property type="entry name" value="TetR_N"/>
    <property type="match status" value="1"/>
</dbReference>
<feature type="DNA-binding region" description="H-T-H motif" evidence="4">
    <location>
        <begin position="39"/>
        <end position="58"/>
    </location>
</feature>
<evidence type="ECO:0000313" key="7">
    <source>
        <dbReference type="Proteomes" id="UP000247591"/>
    </source>
</evidence>
<dbReference type="AlphaFoldDB" id="A0A318RPN9"/>
<gene>
    <name evidence="6" type="ORF">DFR67_107169</name>
</gene>
<dbReference type="Proteomes" id="UP000247591">
    <property type="component" value="Unassembled WGS sequence"/>
</dbReference>
<name>A0A318RPN9_WILLI</name>
<dbReference type="GO" id="GO:0000976">
    <property type="term" value="F:transcription cis-regulatory region binding"/>
    <property type="evidence" value="ECO:0007669"/>
    <property type="project" value="TreeGrafter"/>
</dbReference>
<dbReference type="InterPro" id="IPR036271">
    <property type="entry name" value="Tet_transcr_reg_TetR-rel_C_sf"/>
</dbReference>
<dbReference type="InterPro" id="IPR001647">
    <property type="entry name" value="HTH_TetR"/>
</dbReference>
<keyword evidence="3" id="KW-0804">Transcription</keyword>
<dbReference type="RefSeq" id="WP_110470021.1">
    <property type="nucleotide sequence ID" value="NZ_QJSP01000007.1"/>
</dbReference>
<accession>A0A318RPN9</accession>
<dbReference type="SUPFAM" id="SSF48498">
    <property type="entry name" value="Tetracyclin repressor-like, C-terminal domain"/>
    <property type="match status" value="1"/>
</dbReference>
<evidence type="ECO:0000313" key="6">
    <source>
        <dbReference type="EMBL" id="PYE16924.1"/>
    </source>
</evidence>
<evidence type="ECO:0000256" key="3">
    <source>
        <dbReference type="ARBA" id="ARBA00023163"/>
    </source>
</evidence>
<dbReference type="InterPro" id="IPR009057">
    <property type="entry name" value="Homeodomain-like_sf"/>
</dbReference>
<protein>
    <submittedName>
        <fullName evidence="6">TetR family transcriptional regulator</fullName>
    </submittedName>
</protein>
<keyword evidence="7" id="KW-1185">Reference proteome</keyword>
<proteinExistence type="predicted"/>
<feature type="domain" description="HTH tetR-type" evidence="5">
    <location>
        <begin position="17"/>
        <end position="76"/>
    </location>
</feature>